<keyword evidence="1" id="KW-0732">Signal</keyword>
<dbReference type="Pfam" id="PF07995">
    <property type="entry name" value="GSDH"/>
    <property type="match status" value="1"/>
</dbReference>
<sequence>MKTMTAWLCHCSLGLSLAFSMSACQAETVATSKSIIVANEEVLQWQDVVSLNEPWAMVFVSNDAVLITEKSGQLQWVDVNTKAIHNISGVPAVVYGGQGGLGDVALHPDFANNRLVYLSYAEAGDKHTQGAAVVRAKLEGVAPNLSLQNVEVIWRQMPKVTGKGHYGHRLLFGHDGKLWISSSERQKFQPAQDMNSHLGKIIRLNDDGSTPSDNPFVGQGAMTEQIWSLGHRNILGMALDVTGRLWVNEMGPQGGDEFNLIQKRGNYGYPEVSDGDHYSGRVIPNHDTRPEFIAPKIVWTPVISPSSLIRYQGSGRPNWQHDFLMGGLSSKALIRVRIQADSAQEMARYDMKERIRSVAQSPDGRVWILEDGRKGRLRQLLPP</sequence>
<evidence type="ECO:0000256" key="1">
    <source>
        <dbReference type="SAM" id="SignalP"/>
    </source>
</evidence>
<name>A0ABY4E8A5_VITST</name>
<proteinExistence type="predicted"/>
<organism evidence="3 4">
    <name type="scientific">Vitreoscilla stercoraria</name>
    <dbReference type="NCBI Taxonomy" id="61"/>
    <lineage>
        <taxon>Bacteria</taxon>
        <taxon>Pseudomonadati</taxon>
        <taxon>Pseudomonadota</taxon>
        <taxon>Betaproteobacteria</taxon>
        <taxon>Neisseriales</taxon>
        <taxon>Neisseriaceae</taxon>
        <taxon>Vitreoscilla</taxon>
    </lineage>
</organism>
<dbReference type="InterPro" id="IPR011041">
    <property type="entry name" value="Quinoprot_gluc/sorb_DH_b-prop"/>
</dbReference>
<keyword evidence="4" id="KW-1185">Reference proteome</keyword>
<dbReference type="InterPro" id="IPR012938">
    <property type="entry name" value="Glc/Sorbosone_DH"/>
</dbReference>
<dbReference type="PANTHER" id="PTHR19328">
    <property type="entry name" value="HEDGEHOG-INTERACTING PROTEIN"/>
    <property type="match status" value="1"/>
</dbReference>
<dbReference type="PANTHER" id="PTHR19328:SF75">
    <property type="entry name" value="ALDOSE SUGAR DEHYDROGENASE YLII"/>
    <property type="match status" value="1"/>
</dbReference>
<dbReference type="Gene3D" id="2.120.10.30">
    <property type="entry name" value="TolB, C-terminal domain"/>
    <property type="match status" value="1"/>
</dbReference>
<evidence type="ECO:0000313" key="4">
    <source>
        <dbReference type="Proteomes" id="UP000832034"/>
    </source>
</evidence>
<dbReference type="RefSeq" id="WP_169708856.1">
    <property type="nucleotide sequence ID" value="NZ_CP091512.1"/>
</dbReference>
<evidence type="ECO:0000259" key="2">
    <source>
        <dbReference type="Pfam" id="PF07995"/>
    </source>
</evidence>
<dbReference type="SUPFAM" id="SSF50952">
    <property type="entry name" value="Soluble quinoprotein glucose dehydrogenase"/>
    <property type="match status" value="1"/>
</dbReference>
<reference evidence="3" key="2">
    <citation type="journal article" date="2022" name="Res Sq">
        <title>Evolution of multicellular longitudinally dividing oral cavity symbionts (Neisseriaceae).</title>
        <authorList>
            <person name="Nyongesa S."/>
            <person name="Weber P."/>
            <person name="Bernet E."/>
            <person name="Pullido F."/>
            <person name="Nieckarz M."/>
            <person name="Delaby M."/>
            <person name="Nieves C."/>
            <person name="Viehboeck T."/>
            <person name="Krause N."/>
            <person name="Rivera-Millot A."/>
            <person name="Nakamura A."/>
            <person name="Vischer N."/>
            <person name="VanNieuwenhze M."/>
            <person name="Brun Y."/>
            <person name="Cava F."/>
            <person name="Bulgheresi S."/>
            <person name="Veyrier F."/>
        </authorList>
    </citation>
    <scope>NUCLEOTIDE SEQUENCE</scope>
    <source>
        <strain evidence="3">SAG 1488-6</strain>
    </source>
</reference>
<feature type="signal peptide" evidence="1">
    <location>
        <begin position="1"/>
        <end position="26"/>
    </location>
</feature>
<dbReference type="Proteomes" id="UP000832034">
    <property type="component" value="Chromosome"/>
</dbReference>
<dbReference type="PROSITE" id="PS51257">
    <property type="entry name" value="PROKAR_LIPOPROTEIN"/>
    <property type="match status" value="1"/>
</dbReference>
<protein>
    <submittedName>
        <fullName evidence="3">PQQ-dependent sugar dehydrogenase</fullName>
    </submittedName>
</protein>
<dbReference type="InterPro" id="IPR011042">
    <property type="entry name" value="6-blade_b-propeller_TolB-like"/>
</dbReference>
<evidence type="ECO:0000313" key="3">
    <source>
        <dbReference type="EMBL" id="UOO91975.1"/>
    </source>
</evidence>
<reference evidence="3" key="1">
    <citation type="submission" date="2021-12" db="EMBL/GenBank/DDBJ databases">
        <authorList>
            <person name="Veyrier F.J."/>
        </authorList>
    </citation>
    <scope>NUCLEOTIDE SEQUENCE</scope>
    <source>
        <strain evidence="3">SAG 1488-6</strain>
    </source>
</reference>
<feature type="chain" id="PRO_5045817889" evidence="1">
    <location>
        <begin position="27"/>
        <end position="383"/>
    </location>
</feature>
<accession>A0ABY4E8A5</accession>
<feature type="domain" description="Glucose/Sorbosone dehydrogenase" evidence="2">
    <location>
        <begin position="51"/>
        <end position="378"/>
    </location>
</feature>
<dbReference type="EMBL" id="CP091512">
    <property type="protein sequence ID" value="UOO91975.1"/>
    <property type="molecule type" value="Genomic_DNA"/>
</dbReference>
<gene>
    <name evidence="3" type="ORF">LVJ81_10080</name>
</gene>